<dbReference type="AlphaFoldDB" id="A0A2Z6TRR9"/>
<feature type="transmembrane region" description="Helical" evidence="1">
    <location>
        <begin position="59"/>
        <end position="78"/>
    </location>
</feature>
<proteinExistence type="predicted"/>
<dbReference type="EMBL" id="BFBY01000002">
    <property type="protein sequence ID" value="GBG04419.1"/>
    <property type="molecule type" value="Genomic_DNA"/>
</dbReference>
<evidence type="ECO:0000313" key="3">
    <source>
        <dbReference type="Proteomes" id="UP000257317"/>
    </source>
</evidence>
<accession>A0A2Z6TRR9</accession>
<organism evidence="2 3">
    <name type="scientific">Lactobacillus rodentium</name>
    <dbReference type="NCBI Taxonomy" id="947835"/>
    <lineage>
        <taxon>Bacteria</taxon>
        <taxon>Bacillati</taxon>
        <taxon>Bacillota</taxon>
        <taxon>Bacilli</taxon>
        <taxon>Lactobacillales</taxon>
        <taxon>Lactobacillaceae</taxon>
        <taxon>Lactobacillus</taxon>
    </lineage>
</organism>
<keyword evidence="1" id="KW-1133">Transmembrane helix</keyword>
<dbReference type="RefSeq" id="WP_117117767.1">
    <property type="nucleotide sequence ID" value="NZ_BFBY01000002.1"/>
</dbReference>
<evidence type="ECO:0000256" key="1">
    <source>
        <dbReference type="SAM" id="Phobius"/>
    </source>
</evidence>
<sequence>MEKEETLQQIQEAYLYVTEKFQIDSVVDDLDQSSKNIRSRLTKVNKEIEDQDTFLSPKWTIISVLVLGIIFFGILDSVLNPYGRISSSTLYFLFGIVIFIGSFAGAWKIVQKVEQSILKSKTTDLNNKKKNLEQYNAGLSKFMNEATSIESRLEATIPSVVNSVPDNRRFVLAYYGELYEIIRTGQAKNLSEGIRLLEDRWRDKKEVTTSDNILPTNLLDSSLPDSIFYEIQTLENKVNKYLGK</sequence>
<protein>
    <submittedName>
        <fullName evidence="2">Uncharacterized protein</fullName>
    </submittedName>
</protein>
<feature type="transmembrane region" description="Helical" evidence="1">
    <location>
        <begin position="90"/>
        <end position="110"/>
    </location>
</feature>
<name>A0A2Z6TRR9_9LACO</name>
<keyword evidence="3" id="KW-1185">Reference proteome</keyword>
<keyword evidence="1" id="KW-0472">Membrane</keyword>
<comment type="caution">
    <text evidence="2">The sequence shown here is derived from an EMBL/GenBank/DDBJ whole genome shotgun (WGS) entry which is preliminary data.</text>
</comment>
<reference evidence="3" key="1">
    <citation type="submission" date="2018-03" db="EMBL/GenBank/DDBJ databases">
        <title>New taxa in the Lactobacillus gasseri group.</title>
        <authorList>
            <person name="Tanizawa Y."/>
            <person name="Tohno M."/>
            <person name="Endo A."/>
            <person name="Arita M."/>
        </authorList>
    </citation>
    <scope>NUCLEOTIDE SEQUENCE [LARGE SCALE GENOMIC DNA]</scope>
    <source>
        <strain evidence="3">DSM 24759</strain>
    </source>
</reference>
<gene>
    <name evidence="2" type="ORF">LrDSM24759_03330</name>
</gene>
<evidence type="ECO:0000313" key="2">
    <source>
        <dbReference type="EMBL" id="GBG04419.1"/>
    </source>
</evidence>
<dbReference type="Proteomes" id="UP000257317">
    <property type="component" value="Unassembled WGS sequence"/>
</dbReference>
<keyword evidence="1" id="KW-0812">Transmembrane</keyword>